<accession>A0A0C2Y0W9</accession>
<evidence type="ECO:0000313" key="1">
    <source>
        <dbReference type="EMBL" id="KIM43503.1"/>
    </source>
</evidence>
<dbReference type="AlphaFoldDB" id="A0A0C2Y0W9"/>
<reference evidence="1 2" key="1">
    <citation type="submission" date="2014-04" db="EMBL/GenBank/DDBJ databases">
        <authorList>
            <consortium name="DOE Joint Genome Institute"/>
            <person name="Kuo A."/>
            <person name="Gay G."/>
            <person name="Dore J."/>
            <person name="Kohler A."/>
            <person name="Nagy L.G."/>
            <person name="Floudas D."/>
            <person name="Copeland A."/>
            <person name="Barry K.W."/>
            <person name="Cichocki N."/>
            <person name="Veneault-Fourrey C."/>
            <person name="LaButti K."/>
            <person name="Lindquist E.A."/>
            <person name="Lipzen A."/>
            <person name="Lundell T."/>
            <person name="Morin E."/>
            <person name="Murat C."/>
            <person name="Sun H."/>
            <person name="Tunlid A."/>
            <person name="Henrissat B."/>
            <person name="Grigoriev I.V."/>
            <person name="Hibbett D.S."/>
            <person name="Martin F."/>
            <person name="Nordberg H.P."/>
            <person name="Cantor M.N."/>
            <person name="Hua S.X."/>
        </authorList>
    </citation>
    <scope>NUCLEOTIDE SEQUENCE [LARGE SCALE GENOMIC DNA]</scope>
    <source>
        <strain evidence="2">h7</strain>
    </source>
</reference>
<sequence length="91" mass="10319">MLLFRDSGIRSFNVGAVARRIHPIPNQWNDAAVFMVVRLYGPVRFVYIHPVHGAIVHFDSEEDARTTENAMKSSFQLMVDTTIPLSVSWST</sequence>
<reference evidence="2" key="2">
    <citation type="submission" date="2015-01" db="EMBL/GenBank/DDBJ databases">
        <title>Evolutionary Origins and Diversification of the Mycorrhizal Mutualists.</title>
        <authorList>
            <consortium name="DOE Joint Genome Institute"/>
            <consortium name="Mycorrhizal Genomics Consortium"/>
            <person name="Kohler A."/>
            <person name="Kuo A."/>
            <person name="Nagy L.G."/>
            <person name="Floudas D."/>
            <person name="Copeland A."/>
            <person name="Barry K.W."/>
            <person name="Cichocki N."/>
            <person name="Veneault-Fourrey C."/>
            <person name="LaButti K."/>
            <person name="Lindquist E.A."/>
            <person name="Lipzen A."/>
            <person name="Lundell T."/>
            <person name="Morin E."/>
            <person name="Murat C."/>
            <person name="Riley R."/>
            <person name="Ohm R."/>
            <person name="Sun H."/>
            <person name="Tunlid A."/>
            <person name="Henrissat B."/>
            <person name="Grigoriev I.V."/>
            <person name="Hibbett D.S."/>
            <person name="Martin F."/>
        </authorList>
    </citation>
    <scope>NUCLEOTIDE SEQUENCE [LARGE SCALE GENOMIC DNA]</scope>
    <source>
        <strain evidence="2">h7</strain>
    </source>
</reference>
<name>A0A0C2Y0W9_HEBCY</name>
<organism evidence="1 2">
    <name type="scientific">Hebeloma cylindrosporum</name>
    <dbReference type="NCBI Taxonomy" id="76867"/>
    <lineage>
        <taxon>Eukaryota</taxon>
        <taxon>Fungi</taxon>
        <taxon>Dikarya</taxon>
        <taxon>Basidiomycota</taxon>
        <taxon>Agaricomycotina</taxon>
        <taxon>Agaricomycetes</taxon>
        <taxon>Agaricomycetidae</taxon>
        <taxon>Agaricales</taxon>
        <taxon>Agaricineae</taxon>
        <taxon>Hymenogastraceae</taxon>
        <taxon>Hebeloma</taxon>
    </lineage>
</organism>
<dbReference type="HOGENOM" id="CLU_2427258_0_0_1"/>
<keyword evidence="2" id="KW-1185">Reference proteome</keyword>
<evidence type="ECO:0008006" key="3">
    <source>
        <dbReference type="Google" id="ProtNLM"/>
    </source>
</evidence>
<evidence type="ECO:0000313" key="2">
    <source>
        <dbReference type="Proteomes" id="UP000053424"/>
    </source>
</evidence>
<dbReference type="Proteomes" id="UP000053424">
    <property type="component" value="Unassembled WGS sequence"/>
</dbReference>
<protein>
    <recommendedName>
        <fullName evidence="3">RRM domain-containing protein</fullName>
    </recommendedName>
</protein>
<dbReference type="OrthoDB" id="3265210at2759"/>
<gene>
    <name evidence="1" type="ORF">M413DRAFT_443433</name>
</gene>
<dbReference type="EMBL" id="KN831775">
    <property type="protein sequence ID" value="KIM43503.1"/>
    <property type="molecule type" value="Genomic_DNA"/>
</dbReference>
<proteinExistence type="predicted"/>